<evidence type="ECO:0000313" key="3">
    <source>
        <dbReference type="EMBL" id="SBS99648.1"/>
    </source>
</evidence>
<accession>A0A1A8WNT0</accession>
<dbReference type="InterPro" id="IPR008780">
    <property type="entry name" value="Plasmodium_Vir"/>
</dbReference>
<reference evidence="2" key="1">
    <citation type="submission" date="2016-05" db="EMBL/GenBank/DDBJ databases">
        <authorList>
            <person name="Lavstsen T."/>
            <person name="Jespersen J.S."/>
        </authorList>
    </citation>
    <scope>NUCLEOTIDE SEQUENCE [LARGE SCALE GENOMIC DNA]</scope>
</reference>
<keyword evidence="1" id="KW-1133">Transmembrane helix</keyword>
<sequence length="346" mass="41550">MADTDTHNCELTSEKCYKTFDNVEENVDLKTYCNSEENLLNRYPDLKNFCYKLVSNLEKLKEQKSTNLNNNRLHLQLWLQDNVFKTVERKSIILYIVLLDKVWRSFMDKNDISNKNEYMPKHYTVGIDYRTKWKKMFDFNFNYKQIQCAFQNKEDCKDNCNESCKENCRENYCKYILDIFNINNEFEHVCNPETDNQTCPEFWSEFQKNYKETSDIESKCKELYDKLGFYKVKMSLDIEGEEKYVEQYESTYMFSFFEKLIGYSIKYYLSKTMHYSRYIVLPIILILLFYFFMKKLSFFGSKISPRVDDMRKMWRNVQGVTNPATLLNPMKPPGGGNKIGLPYMPK</sequence>
<protein>
    <submittedName>
        <fullName evidence="2">PIR Superfamily Protein</fullName>
    </submittedName>
</protein>
<evidence type="ECO:0000313" key="2">
    <source>
        <dbReference type="EMBL" id="SBS93928.1"/>
    </source>
</evidence>
<evidence type="ECO:0000313" key="4">
    <source>
        <dbReference type="Proteomes" id="UP000078546"/>
    </source>
</evidence>
<gene>
    <name evidence="3" type="ORF">POVCU1_054180</name>
    <name evidence="2" type="ORF">POVCU2_0084520</name>
</gene>
<dbReference type="EMBL" id="FLQU01001656">
    <property type="protein sequence ID" value="SBS93928.1"/>
    <property type="molecule type" value="Genomic_DNA"/>
</dbReference>
<dbReference type="Proteomes" id="UP000078546">
    <property type="component" value="Unassembled WGS sequence"/>
</dbReference>
<proteinExistence type="predicted"/>
<organism evidence="2 5">
    <name type="scientific">Plasmodium ovale curtisi</name>
    <dbReference type="NCBI Taxonomy" id="864141"/>
    <lineage>
        <taxon>Eukaryota</taxon>
        <taxon>Sar</taxon>
        <taxon>Alveolata</taxon>
        <taxon>Apicomplexa</taxon>
        <taxon>Aconoidasida</taxon>
        <taxon>Haemosporida</taxon>
        <taxon>Plasmodiidae</taxon>
        <taxon>Plasmodium</taxon>
        <taxon>Plasmodium (Plasmodium)</taxon>
    </lineage>
</organism>
<keyword evidence="1" id="KW-0812">Transmembrane</keyword>
<evidence type="ECO:0000256" key="1">
    <source>
        <dbReference type="SAM" id="Phobius"/>
    </source>
</evidence>
<feature type="transmembrane region" description="Helical" evidence="1">
    <location>
        <begin position="275"/>
        <end position="293"/>
    </location>
</feature>
<name>A0A1A8WNT0_PLAOA</name>
<dbReference type="EMBL" id="FLQV01001423">
    <property type="protein sequence ID" value="SBS99648.1"/>
    <property type="molecule type" value="Genomic_DNA"/>
</dbReference>
<dbReference type="Proteomes" id="UP000078560">
    <property type="component" value="Unassembled WGS sequence"/>
</dbReference>
<reference evidence="4 5" key="2">
    <citation type="submission" date="2016-05" db="EMBL/GenBank/DDBJ databases">
        <authorList>
            <person name="Naeem Raeece"/>
        </authorList>
    </citation>
    <scope>NUCLEOTIDE SEQUENCE [LARGE SCALE GENOMIC DNA]</scope>
</reference>
<dbReference type="Pfam" id="PF05795">
    <property type="entry name" value="Plasmodium_Vir"/>
    <property type="match status" value="1"/>
</dbReference>
<evidence type="ECO:0000313" key="5">
    <source>
        <dbReference type="Proteomes" id="UP000078560"/>
    </source>
</evidence>
<keyword evidence="1" id="KW-0472">Membrane</keyword>
<dbReference type="AlphaFoldDB" id="A0A1A8WNT0"/>